<evidence type="ECO:0000313" key="4">
    <source>
        <dbReference type="Proteomes" id="UP000004507"/>
    </source>
</evidence>
<dbReference type="PROSITE" id="PS50005">
    <property type="entry name" value="TPR"/>
    <property type="match status" value="1"/>
</dbReference>
<keyword evidence="4" id="KW-1185">Reference proteome</keyword>
<gene>
    <name evidence="3" type="ORF">SKA53_09539</name>
</gene>
<dbReference type="SUPFAM" id="SSF48452">
    <property type="entry name" value="TPR-like"/>
    <property type="match status" value="1"/>
</dbReference>
<evidence type="ECO:0000313" key="3">
    <source>
        <dbReference type="EMBL" id="EAQ07956.1"/>
    </source>
</evidence>
<evidence type="ECO:0000256" key="2">
    <source>
        <dbReference type="SAM" id="SignalP"/>
    </source>
</evidence>
<sequence length="178" mass="18992">MRLSYLAFAFAVLPAAAFCAGSDDPAPPKPTETTTVCADGLVWDLATKSCMSPADSTNDDNARLNDVRELAYAGYYQAALDVLDTLDNPAAPFALTYYGFAHRKAGRIDLGMAYYDAALAADPDNLLARSYMGQGFVASGDMVQAQVQLTEIRMRGGRDTWPELALAQAIATGVGTTY</sequence>
<dbReference type="RefSeq" id="WP_007205858.1">
    <property type="nucleotide sequence ID" value="NZ_CH672414.1"/>
</dbReference>
<keyword evidence="1" id="KW-0802">TPR repeat</keyword>
<feature type="chain" id="PRO_5002661365" evidence="2">
    <location>
        <begin position="20"/>
        <end position="178"/>
    </location>
</feature>
<name>A3V1I1_9RHOB</name>
<feature type="signal peptide" evidence="2">
    <location>
        <begin position="1"/>
        <end position="19"/>
    </location>
</feature>
<dbReference type="OrthoDB" id="8592798at2"/>
<dbReference type="InterPro" id="IPR011990">
    <property type="entry name" value="TPR-like_helical_dom_sf"/>
</dbReference>
<protein>
    <submittedName>
        <fullName evidence="3">Uncharacterized protein</fullName>
    </submittedName>
</protein>
<feature type="repeat" description="TPR" evidence="1">
    <location>
        <begin position="92"/>
        <end position="125"/>
    </location>
</feature>
<dbReference type="HOGENOM" id="CLU_114955_0_1_5"/>
<dbReference type="eggNOG" id="COG0457">
    <property type="taxonomic scope" value="Bacteria"/>
</dbReference>
<proteinExistence type="predicted"/>
<accession>A3V1I1</accession>
<organism evidence="3 4">
    <name type="scientific">Yoonia vestfoldensis SKA53</name>
    <dbReference type="NCBI Taxonomy" id="314232"/>
    <lineage>
        <taxon>Bacteria</taxon>
        <taxon>Pseudomonadati</taxon>
        <taxon>Pseudomonadota</taxon>
        <taxon>Alphaproteobacteria</taxon>
        <taxon>Rhodobacterales</taxon>
        <taxon>Paracoccaceae</taxon>
        <taxon>Yoonia</taxon>
    </lineage>
</organism>
<dbReference type="Gene3D" id="1.25.40.10">
    <property type="entry name" value="Tetratricopeptide repeat domain"/>
    <property type="match status" value="1"/>
</dbReference>
<keyword evidence="2" id="KW-0732">Signal</keyword>
<evidence type="ECO:0000256" key="1">
    <source>
        <dbReference type="PROSITE-ProRule" id="PRU00339"/>
    </source>
</evidence>
<dbReference type="Proteomes" id="UP000004507">
    <property type="component" value="Unassembled WGS sequence"/>
</dbReference>
<dbReference type="InterPro" id="IPR019734">
    <property type="entry name" value="TPR_rpt"/>
</dbReference>
<dbReference type="AlphaFoldDB" id="A3V1I1"/>
<comment type="caution">
    <text evidence="3">The sequence shown here is derived from an EMBL/GenBank/DDBJ whole genome shotgun (WGS) entry which is preliminary data.</text>
</comment>
<dbReference type="STRING" id="314232.SKA53_09539"/>
<reference evidence="3 4" key="1">
    <citation type="submission" date="2006-01" db="EMBL/GenBank/DDBJ databases">
        <authorList>
            <person name="Hagstrom A."/>
            <person name="Ferriera S."/>
            <person name="Johnson J."/>
            <person name="Kravitz S."/>
            <person name="Halpern A."/>
            <person name="Remington K."/>
            <person name="Beeson K."/>
            <person name="Tran B."/>
            <person name="Rogers Y.-H."/>
            <person name="Friedman R."/>
            <person name="Venter J.C."/>
        </authorList>
    </citation>
    <scope>NUCLEOTIDE SEQUENCE [LARGE SCALE GENOMIC DNA]</scope>
    <source>
        <strain evidence="3 4">SKA53</strain>
    </source>
</reference>
<dbReference type="EMBL" id="AAMS01000001">
    <property type="protein sequence ID" value="EAQ07956.1"/>
    <property type="molecule type" value="Genomic_DNA"/>
</dbReference>